<reference evidence="1 2" key="1">
    <citation type="submission" date="2010-02" db="EMBL/GenBank/DDBJ databases">
        <authorList>
            <person name="Weinstock G."/>
            <person name="Sodergren E."/>
            <person name="Clifton S."/>
            <person name="Fulton L."/>
            <person name="Fulton B."/>
            <person name="Courtney L."/>
            <person name="Fronick C."/>
            <person name="Harrison M."/>
            <person name="Strong C."/>
            <person name="Farmer C."/>
            <person name="Delahaunty K."/>
            <person name="Markovic C."/>
            <person name="Hall O."/>
            <person name="Minx P."/>
            <person name="Tomlinson C."/>
            <person name="Mitreva M."/>
            <person name="Nelson J."/>
            <person name="Hou S."/>
            <person name="Wollam A."/>
            <person name="Pepin K.H."/>
            <person name="Johnson M."/>
            <person name="Bhonagiri V."/>
            <person name="Zhang X."/>
            <person name="Suruliraj S."/>
            <person name="Warren W."/>
            <person name="Chinwalla A."/>
            <person name="Mardis E.R."/>
            <person name="Wilson R.K."/>
        </authorList>
    </citation>
    <scope>NUCLEOTIDE SEQUENCE [LARGE SCALE GENOMIC DNA]</scope>
    <source>
        <strain evidence="1 2">ATCC 29315</strain>
    </source>
</reference>
<proteinExistence type="predicted"/>
<dbReference type="EMBL" id="ADBF01000012">
    <property type="protein sequence ID" value="EFE50692.1"/>
    <property type="molecule type" value="Genomic_DNA"/>
</dbReference>
<comment type="caution">
    <text evidence="1">The sequence shown here is derived from an EMBL/GenBank/DDBJ whole genome shotgun (WGS) entry which is preliminary data.</text>
</comment>
<gene>
    <name evidence="1" type="ORF">NEIELOOT_00398</name>
</gene>
<name>D4DMX4_NEIEG</name>
<dbReference type="Proteomes" id="UP000005536">
    <property type="component" value="Unassembled WGS sequence"/>
</dbReference>
<evidence type="ECO:0000313" key="1">
    <source>
        <dbReference type="EMBL" id="EFE50692.1"/>
    </source>
</evidence>
<protein>
    <submittedName>
        <fullName evidence="1">Uncharacterized protein</fullName>
    </submittedName>
</protein>
<organism evidence="1 2">
    <name type="scientific">Neisseria elongata subsp. glycolytica ATCC 29315</name>
    <dbReference type="NCBI Taxonomy" id="546263"/>
    <lineage>
        <taxon>Bacteria</taxon>
        <taxon>Pseudomonadati</taxon>
        <taxon>Pseudomonadota</taxon>
        <taxon>Betaproteobacteria</taxon>
        <taxon>Neisseriales</taxon>
        <taxon>Neisseriaceae</taxon>
        <taxon>Neisseria</taxon>
    </lineage>
</organism>
<accession>D4DMX4</accession>
<evidence type="ECO:0000313" key="2">
    <source>
        <dbReference type="Proteomes" id="UP000005536"/>
    </source>
</evidence>
<sequence length="85" mass="10458">MWRPIRPGRKRPSERQRLNRFYPFRHRKPIKLLFARHSIGLMGKWKNSRQKRQHPMRQPRFALFRRSETFVCRYSDGSLSFLDTG</sequence>
<dbReference type="AlphaFoldDB" id="D4DMX4"/>